<evidence type="ECO:0000313" key="2">
    <source>
        <dbReference type="EMBL" id="TIX50569.1"/>
    </source>
</evidence>
<dbReference type="AlphaFoldDB" id="A0A4T3F0K5"/>
<evidence type="ECO:0000259" key="1">
    <source>
        <dbReference type="SMART" id="SM00418"/>
    </source>
</evidence>
<evidence type="ECO:0000313" key="3">
    <source>
        <dbReference type="Proteomes" id="UP000309389"/>
    </source>
</evidence>
<dbReference type="Proteomes" id="UP000309389">
    <property type="component" value="Unassembled WGS sequence"/>
</dbReference>
<organism evidence="2 3">
    <name type="scientific">Alteraurantiacibacter aquimixticola</name>
    <dbReference type="NCBI Taxonomy" id="2489173"/>
    <lineage>
        <taxon>Bacteria</taxon>
        <taxon>Pseudomonadati</taxon>
        <taxon>Pseudomonadota</taxon>
        <taxon>Alphaproteobacteria</taxon>
        <taxon>Sphingomonadales</taxon>
        <taxon>Erythrobacteraceae</taxon>
        <taxon>Alteraurantiacibacter</taxon>
    </lineage>
</organism>
<dbReference type="PANTHER" id="PTHR38600:SF1">
    <property type="entry name" value="TRANSCRIPTIONAL REGULATORY PROTEIN"/>
    <property type="match status" value="1"/>
</dbReference>
<dbReference type="SMART" id="SM00418">
    <property type="entry name" value="HTH_ARSR"/>
    <property type="match status" value="1"/>
</dbReference>
<comment type="caution">
    <text evidence="2">The sequence shown here is derived from an EMBL/GenBank/DDBJ whole genome shotgun (WGS) entry which is preliminary data.</text>
</comment>
<dbReference type="InterPro" id="IPR036388">
    <property type="entry name" value="WH-like_DNA-bd_sf"/>
</dbReference>
<dbReference type="EMBL" id="SSHH01000002">
    <property type="protein sequence ID" value="TIX50569.1"/>
    <property type="molecule type" value="Genomic_DNA"/>
</dbReference>
<dbReference type="InterPro" id="IPR011991">
    <property type="entry name" value="ArsR-like_HTH"/>
</dbReference>
<keyword evidence="3" id="KW-1185">Reference proteome</keyword>
<dbReference type="PANTHER" id="PTHR38600">
    <property type="entry name" value="TRANSCRIPTIONAL REGULATORY PROTEIN"/>
    <property type="match status" value="1"/>
</dbReference>
<dbReference type="GO" id="GO:0003700">
    <property type="term" value="F:DNA-binding transcription factor activity"/>
    <property type="evidence" value="ECO:0007669"/>
    <property type="project" value="InterPro"/>
</dbReference>
<sequence>MSNEDDLDRVFKALANKLRRAMCDELRLRPLTTKQLCEVFPEIDRTTVMMHLRVLEEAGLVVPVRKGRERFNHLDAMPIQAIHERWIGPHAAHAASGLLALKQELERAPAKAKQQDA</sequence>
<dbReference type="RefSeq" id="WP_136693589.1">
    <property type="nucleotide sequence ID" value="NZ_SSHH01000002.1"/>
</dbReference>
<gene>
    <name evidence="2" type="ORF">E5222_09895</name>
</gene>
<accession>A0A4T3F0K5</accession>
<dbReference type="InterPro" id="IPR036390">
    <property type="entry name" value="WH_DNA-bd_sf"/>
</dbReference>
<dbReference type="OrthoDB" id="9815653at2"/>
<feature type="domain" description="HTH arsR-type" evidence="1">
    <location>
        <begin position="9"/>
        <end position="83"/>
    </location>
</feature>
<dbReference type="SUPFAM" id="SSF46785">
    <property type="entry name" value="Winged helix' DNA-binding domain"/>
    <property type="match status" value="1"/>
</dbReference>
<dbReference type="Pfam" id="PF12840">
    <property type="entry name" value="HTH_20"/>
    <property type="match status" value="1"/>
</dbReference>
<reference evidence="2 3" key="1">
    <citation type="submission" date="2019-04" db="EMBL/GenBank/DDBJ databases">
        <title>Altererythrobacter aquimixticola sp. nov., isolated from sediment of junction between the ocean and a freshwater spring.</title>
        <authorList>
            <person name="Yoon J.-H."/>
        </authorList>
    </citation>
    <scope>NUCLEOTIDE SEQUENCE [LARGE SCALE GENOMIC DNA]</scope>
    <source>
        <strain evidence="2 3">SSKS-13</strain>
    </source>
</reference>
<dbReference type="InterPro" id="IPR001845">
    <property type="entry name" value="HTH_ArsR_DNA-bd_dom"/>
</dbReference>
<protein>
    <submittedName>
        <fullName evidence="2">ArsR family transcriptional regulator</fullName>
    </submittedName>
</protein>
<name>A0A4T3F0K5_9SPHN</name>
<dbReference type="CDD" id="cd00090">
    <property type="entry name" value="HTH_ARSR"/>
    <property type="match status" value="1"/>
</dbReference>
<proteinExistence type="predicted"/>
<dbReference type="Gene3D" id="1.10.10.10">
    <property type="entry name" value="Winged helix-like DNA-binding domain superfamily/Winged helix DNA-binding domain"/>
    <property type="match status" value="1"/>
</dbReference>